<sequence length="347" mass="37124">MGFTIGGLASAALLSCCFHLTSALVVQPQAPEPTLPARIQHLEHIYERDEGVTAESLNVVVGANNTCGYGPRGVTCFSTYSCLYETEKYNAVFCNSEGLRTSCLGNAEALNTKECDEQCRKNFNIRKCTSSSQTECFTIYYPNDLTGFICDSKSGYATGKLFPGFEDLSVSTLEVNVFPAATLASHTEALSTEASRTETSDEATSTKPTVTVTNEPQEEGQEEGGGGSKNNAGAIAGGVVGGVVGLAALGLAMFFIRRRNNKKKEQQRPTEMAGHGSLRPQMPPYGMTPEQQQQQQRWSTVSQSPPAWKPTDVAPSQSPQILVEAPNESAAQVHEMDGSGVERSGGK</sequence>
<feature type="signal peptide" evidence="7">
    <location>
        <begin position="1"/>
        <end position="23"/>
    </location>
</feature>
<dbReference type="EMBL" id="JXCE01000032">
    <property type="protein sequence ID" value="KPA44034.1"/>
    <property type="molecule type" value="Genomic_DNA"/>
</dbReference>
<gene>
    <name evidence="8" type="ORF">FLAG1_03031</name>
</gene>
<evidence type="ECO:0000256" key="6">
    <source>
        <dbReference type="SAM" id="Phobius"/>
    </source>
</evidence>
<feature type="transmembrane region" description="Helical" evidence="6">
    <location>
        <begin position="234"/>
        <end position="256"/>
    </location>
</feature>
<organism evidence="8 9">
    <name type="scientific">Fusarium langsethiae</name>
    <dbReference type="NCBI Taxonomy" id="179993"/>
    <lineage>
        <taxon>Eukaryota</taxon>
        <taxon>Fungi</taxon>
        <taxon>Dikarya</taxon>
        <taxon>Ascomycota</taxon>
        <taxon>Pezizomycotina</taxon>
        <taxon>Sordariomycetes</taxon>
        <taxon>Hypocreomycetidae</taxon>
        <taxon>Hypocreales</taxon>
        <taxon>Nectriaceae</taxon>
        <taxon>Fusarium</taxon>
    </lineage>
</organism>
<dbReference type="Proteomes" id="UP000037904">
    <property type="component" value="Unassembled WGS sequence"/>
</dbReference>
<feature type="compositionally biased region" description="Polar residues" evidence="5">
    <location>
        <begin position="202"/>
        <end position="214"/>
    </location>
</feature>
<reference evidence="8 9" key="1">
    <citation type="submission" date="2015-04" db="EMBL/GenBank/DDBJ databases">
        <title>The draft genome sequence of Fusarium langsethiae, a T-2/HT-2 mycotoxin producer.</title>
        <authorList>
            <person name="Lysoe E."/>
            <person name="Divon H.H."/>
            <person name="Terzi V."/>
            <person name="Orru L."/>
            <person name="Lamontanara A."/>
            <person name="Kolseth A.-K."/>
            <person name="Frandsen R.J."/>
            <person name="Nielsen K."/>
            <person name="Thrane U."/>
        </authorList>
    </citation>
    <scope>NUCLEOTIDE SEQUENCE [LARGE SCALE GENOMIC DNA]</scope>
    <source>
        <strain evidence="8 9">Fl201059</strain>
    </source>
</reference>
<accession>A0A0N0DGH9</accession>
<evidence type="ECO:0000256" key="5">
    <source>
        <dbReference type="SAM" id="MobiDB-lite"/>
    </source>
</evidence>
<dbReference type="GO" id="GO:0071944">
    <property type="term" value="C:cell periphery"/>
    <property type="evidence" value="ECO:0007669"/>
    <property type="project" value="UniProtKB-ARBA"/>
</dbReference>
<dbReference type="AlphaFoldDB" id="A0A0N0DGH9"/>
<feature type="region of interest" description="Disordered" evidence="5">
    <location>
        <begin position="188"/>
        <end position="230"/>
    </location>
</feature>
<evidence type="ECO:0000256" key="7">
    <source>
        <dbReference type="SAM" id="SignalP"/>
    </source>
</evidence>
<dbReference type="GO" id="GO:0016020">
    <property type="term" value="C:membrane"/>
    <property type="evidence" value="ECO:0007669"/>
    <property type="project" value="UniProtKB-SubCell"/>
</dbReference>
<keyword evidence="3 6" id="KW-1133">Transmembrane helix</keyword>
<comment type="subcellular location">
    <subcellularLocation>
        <location evidence="1">Membrane</location>
        <topology evidence="1">Single-pass membrane protein</topology>
    </subcellularLocation>
</comment>
<comment type="caution">
    <text evidence="8">The sequence shown here is derived from an EMBL/GenBank/DDBJ whole genome shotgun (WGS) entry which is preliminary data.</text>
</comment>
<name>A0A0N0DGH9_FUSLA</name>
<evidence type="ECO:0000256" key="4">
    <source>
        <dbReference type="ARBA" id="ARBA00023136"/>
    </source>
</evidence>
<evidence type="ECO:0000256" key="1">
    <source>
        <dbReference type="ARBA" id="ARBA00004167"/>
    </source>
</evidence>
<dbReference type="InterPro" id="IPR051694">
    <property type="entry name" value="Immunoregulatory_rcpt-like"/>
</dbReference>
<evidence type="ECO:0000256" key="3">
    <source>
        <dbReference type="ARBA" id="ARBA00022989"/>
    </source>
</evidence>
<keyword evidence="9" id="KW-1185">Reference proteome</keyword>
<feature type="chain" id="PRO_5005846618" evidence="7">
    <location>
        <begin position="24"/>
        <end position="347"/>
    </location>
</feature>
<evidence type="ECO:0000256" key="2">
    <source>
        <dbReference type="ARBA" id="ARBA00022692"/>
    </source>
</evidence>
<dbReference type="OrthoDB" id="5100468at2759"/>
<protein>
    <submittedName>
        <fullName evidence="8">Uncharacterized protein</fullName>
    </submittedName>
</protein>
<keyword evidence="2 6" id="KW-0812">Transmembrane</keyword>
<evidence type="ECO:0000313" key="9">
    <source>
        <dbReference type="Proteomes" id="UP000037904"/>
    </source>
</evidence>
<evidence type="ECO:0000313" key="8">
    <source>
        <dbReference type="EMBL" id="KPA44034.1"/>
    </source>
</evidence>
<keyword evidence="4 6" id="KW-0472">Membrane</keyword>
<dbReference type="PANTHER" id="PTHR15549">
    <property type="entry name" value="PAIRED IMMUNOGLOBULIN-LIKE TYPE 2 RECEPTOR"/>
    <property type="match status" value="1"/>
</dbReference>
<keyword evidence="7" id="KW-0732">Signal</keyword>
<proteinExistence type="predicted"/>
<dbReference type="PANTHER" id="PTHR15549:SF33">
    <property type="entry name" value="MEMBRANE PROTEIN WSC4, PUTATIVE (AFU_ORTHOLOGUE AFUA_5G09020)-RELATED"/>
    <property type="match status" value="1"/>
</dbReference>
<feature type="region of interest" description="Disordered" evidence="5">
    <location>
        <begin position="260"/>
        <end position="347"/>
    </location>
</feature>